<dbReference type="Pfam" id="PF15295">
    <property type="entry name" value="CCDC50_N"/>
    <property type="match status" value="1"/>
</dbReference>
<comment type="caution">
    <text evidence="5">The sequence shown here is derived from an EMBL/GenBank/DDBJ whole genome shotgun (WGS) entry which is preliminary data.</text>
</comment>
<dbReference type="InterPro" id="IPR029311">
    <property type="entry name" value="CCDC50_N"/>
</dbReference>
<feature type="coiled-coil region" evidence="2">
    <location>
        <begin position="338"/>
        <end position="374"/>
    </location>
</feature>
<evidence type="ECO:0000256" key="2">
    <source>
        <dbReference type="SAM" id="Coils"/>
    </source>
</evidence>
<feature type="region of interest" description="Disordered" evidence="3">
    <location>
        <begin position="388"/>
        <end position="464"/>
    </location>
</feature>
<dbReference type="AlphaFoldDB" id="A0A9Q1DL48"/>
<protein>
    <recommendedName>
        <fullName evidence="4">Coiled-coil domain-containing protein</fullName>
    </recommendedName>
</protein>
<dbReference type="PANTHER" id="PTHR22115">
    <property type="entry name" value="C3ORF6 PROTEIN-RELATED"/>
    <property type="match status" value="1"/>
</dbReference>
<proteinExistence type="predicted"/>
<organism evidence="5 6">
    <name type="scientific">Conger conger</name>
    <name type="common">Conger eel</name>
    <name type="synonym">Muraena conger</name>
    <dbReference type="NCBI Taxonomy" id="82655"/>
    <lineage>
        <taxon>Eukaryota</taxon>
        <taxon>Metazoa</taxon>
        <taxon>Chordata</taxon>
        <taxon>Craniata</taxon>
        <taxon>Vertebrata</taxon>
        <taxon>Euteleostomi</taxon>
        <taxon>Actinopterygii</taxon>
        <taxon>Neopterygii</taxon>
        <taxon>Teleostei</taxon>
        <taxon>Anguilliformes</taxon>
        <taxon>Congridae</taxon>
        <taxon>Conger</taxon>
    </lineage>
</organism>
<dbReference type="GO" id="GO:0005737">
    <property type="term" value="C:cytoplasm"/>
    <property type="evidence" value="ECO:0007669"/>
    <property type="project" value="TreeGrafter"/>
</dbReference>
<evidence type="ECO:0000256" key="1">
    <source>
        <dbReference type="ARBA" id="ARBA00023054"/>
    </source>
</evidence>
<evidence type="ECO:0000256" key="3">
    <source>
        <dbReference type="SAM" id="MobiDB-lite"/>
    </source>
</evidence>
<keyword evidence="6" id="KW-1185">Reference proteome</keyword>
<feature type="compositionally biased region" description="Basic and acidic residues" evidence="3">
    <location>
        <begin position="207"/>
        <end position="220"/>
    </location>
</feature>
<feature type="compositionally biased region" description="Basic and acidic residues" evidence="3">
    <location>
        <begin position="227"/>
        <end position="244"/>
    </location>
</feature>
<dbReference type="PANTHER" id="PTHR22115:SF1">
    <property type="entry name" value="COILED-COIL DOMAIN-CONTAINING PROTEIN 50"/>
    <property type="match status" value="1"/>
</dbReference>
<evidence type="ECO:0000259" key="4">
    <source>
        <dbReference type="Pfam" id="PF15295"/>
    </source>
</evidence>
<feature type="domain" description="Coiled-coil" evidence="4">
    <location>
        <begin position="5"/>
        <end position="131"/>
    </location>
</feature>
<feature type="compositionally biased region" description="Basic residues" evidence="3">
    <location>
        <begin position="390"/>
        <end position="399"/>
    </location>
</feature>
<evidence type="ECO:0000313" key="6">
    <source>
        <dbReference type="Proteomes" id="UP001152803"/>
    </source>
</evidence>
<evidence type="ECO:0000313" key="5">
    <source>
        <dbReference type="EMBL" id="KAJ8274555.1"/>
    </source>
</evidence>
<dbReference type="InterPro" id="IPR039303">
    <property type="entry name" value="CCDC50"/>
</dbReference>
<accession>A0A9Q1DL48</accession>
<gene>
    <name evidence="5" type="ORF">COCON_G00091800</name>
</gene>
<name>A0A9Q1DL48_CONCO</name>
<sequence>MADFSIDQENLPGVKQVCQDFAVLEDHCLAYTLQEQEIKSHLDSNVHKNRLLQTDLVVAKRIQEEEDDQATALAQKHQRVVEQSDSDIAQVFQDSLVRQAKQQRQQEEKDATLARKLHKQMIKEDKKQSKRKKKQQEPSHFEPYASPPPSGPPKGSRNCPPEPSRSGYPQRTGRGGQGRDRGAVESHLSQSAFYTDGGRLRGPGKPSETERAAPKKEKPVRPPPPRDQGRGEEKEVEGEGERRVGTGQRDTAHGSSRACPEEVLVDLRGSEGLMSGFEESSQRGGGTKEPQDPWDPQEEVPKAGSLLGEDRCLSQPPGKPDQMAVSNMCAVTQGVTQMDLREEELRDMEVARRLQEEELEARQADRRAAQVAQDEEIARLLMEEEMKACKSSKKWGKKRRDGEWRAGAEVAIPQSREDCEQQRTLCQKPARPPPPMHNYQNVQSSSPQPPARPEPTYRGSHDKQ</sequence>
<dbReference type="Proteomes" id="UP001152803">
    <property type="component" value="Unassembled WGS sequence"/>
</dbReference>
<reference evidence="5" key="1">
    <citation type="journal article" date="2023" name="Science">
        <title>Genome structures resolve the early diversification of teleost fishes.</title>
        <authorList>
            <person name="Parey E."/>
            <person name="Louis A."/>
            <person name="Montfort J."/>
            <person name="Bouchez O."/>
            <person name="Roques C."/>
            <person name="Iampietro C."/>
            <person name="Lluch J."/>
            <person name="Castinel A."/>
            <person name="Donnadieu C."/>
            <person name="Desvignes T."/>
            <person name="Floi Bucao C."/>
            <person name="Jouanno E."/>
            <person name="Wen M."/>
            <person name="Mejri S."/>
            <person name="Dirks R."/>
            <person name="Jansen H."/>
            <person name="Henkel C."/>
            <person name="Chen W.J."/>
            <person name="Zahm M."/>
            <person name="Cabau C."/>
            <person name="Klopp C."/>
            <person name="Thompson A.W."/>
            <person name="Robinson-Rechavi M."/>
            <person name="Braasch I."/>
            <person name="Lecointre G."/>
            <person name="Bobe J."/>
            <person name="Postlethwait J.H."/>
            <person name="Berthelot C."/>
            <person name="Roest Crollius H."/>
            <person name="Guiguen Y."/>
        </authorList>
    </citation>
    <scope>NUCLEOTIDE SEQUENCE</scope>
    <source>
        <strain evidence="5">Concon-B</strain>
    </source>
</reference>
<dbReference type="GO" id="GO:0031625">
    <property type="term" value="F:ubiquitin protein ligase binding"/>
    <property type="evidence" value="ECO:0007669"/>
    <property type="project" value="TreeGrafter"/>
</dbReference>
<feature type="region of interest" description="Disordered" evidence="3">
    <location>
        <begin position="120"/>
        <end position="323"/>
    </location>
</feature>
<dbReference type="EMBL" id="JAFJMO010000006">
    <property type="protein sequence ID" value="KAJ8274555.1"/>
    <property type="molecule type" value="Genomic_DNA"/>
</dbReference>
<dbReference type="OrthoDB" id="9994767at2759"/>
<keyword evidence="1 2" id="KW-0175">Coiled coil</keyword>